<name>A0A397ISN0_9GLOM</name>
<accession>A0A397ISN0</accession>
<sequence length="49" mass="5782">MDSDSSIEICPECNELLEMNAMNYWKWCKPCNSTRFKNDFDKWTSGNAQ</sequence>
<dbReference type="AlphaFoldDB" id="A0A397ISN0"/>
<proteinExistence type="predicted"/>
<dbReference type="EMBL" id="PQFF01000197">
    <property type="protein sequence ID" value="RHZ75680.1"/>
    <property type="molecule type" value="Genomic_DNA"/>
</dbReference>
<dbReference type="Proteomes" id="UP000266861">
    <property type="component" value="Unassembled WGS sequence"/>
</dbReference>
<reference evidence="1 2" key="1">
    <citation type="submission" date="2018-08" db="EMBL/GenBank/DDBJ databases">
        <title>Genome and evolution of the arbuscular mycorrhizal fungus Diversispora epigaea (formerly Glomus versiforme) and its bacterial endosymbionts.</title>
        <authorList>
            <person name="Sun X."/>
            <person name="Fei Z."/>
            <person name="Harrison M."/>
        </authorList>
    </citation>
    <scope>NUCLEOTIDE SEQUENCE [LARGE SCALE GENOMIC DNA]</scope>
    <source>
        <strain evidence="1 2">IT104</strain>
    </source>
</reference>
<comment type="caution">
    <text evidence="1">The sequence shown here is derived from an EMBL/GenBank/DDBJ whole genome shotgun (WGS) entry which is preliminary data.</text>
</comment>
<keyword evidence="2" id="KW-1185">Reference proteome</keyword>
<evidence type="ECO:0000313" key="1">
    <source>
        <dbReference type="EMBL" id="RHZ75680.1"/>
    </source>
</evidence>
<organism evidence="1 2">
    <name type="scientific">Diversispora epigaea</name>
    <dbReference type="NCBI Taxonomy" id="1348612"/>
    <lineage>
        <taxon>Eukaryota</taxon>
        <taxon>Fungi</taxon>
        <taxon>Fungi incertae sedis</taxon>
        <taxon>Mucoromycota</taxon>
        <taxon>Glomeromycotina</taxon>
        <taxon>Glomeromycetes</taxon>
        <taxon>Diversisporales</taxon>
        <taxon>Diversisporaceae</taxon>
        <taxon>Diversispora</taxon>
    </lineage>
</organism>
<protein>
    <submittedName>
        <fullName evidence="1">Uncharacterized protein</fullName>
    </submittedName>
</protein>
<gene>
    <name evidence="1" type="ORF">Glove_212g248</name>
</gene>
<evidence type="ECO:0000313" key="2">
    <source>
        <dbReference type="Proteomes" id="UP000266861"/>
    </source>
</evidence>